<dbReference type="HOGENOM" id="CLU_033139_2_3_10"/>
<dbReference type="EMBL" id="CP003156">
    <property type="protein sequence ID" value="AEV34138.1"/>
    <property type="molecule type" value="Genomic_DNA"/>
</dbReference>
<dbReference type="SUPFAM" id="SSF56349">
    <property type="entry name" value="DNA breaking-rejoining enzymes"/>
    <property type="match status" value="1"/>
</dbReference>
<evidence type="ECO:0000256" key="2">
    <source>
        <dbReference type="ARBA" id="ARBA00023125"/>
    </source>
</evidence>
<accession>G8R3Q1</accession>
<keyword evidence="6" id="KW-1185">Reference proteome</keyword>
<dbReference type="GO" id="GO:0003677">
    <property type="term" value="F:DNA binding"/>
    <property type="evidence" value="ECO:0007669"/>
    <property type="project" value="UniProtKB-KW"/>
</dbReference>
<evidence type="ECO:0000259" key="4">
    <source>
        <dbReference type="PROSITE" id="PS51898"/>
    </source>
</evidence>
<keyword evidence="2" id="KW-0238">DNA-binding</keyword>
<dbReference type="AlphaFoldDB" id="G8R3Q1"/>
<evidence type="ECO:0000256" key="3">
    <source>
        <dbReference type="ARBA" id="ARBA00023172"/>
    </source>
</evidence>
<organism evidence="5 6">
    <name type="scientific">Owenweeksia hongkongensis (strain DSM 17368 / CIP 108786 / JCM 12287 / NRRL B-23963 / UST20020801)</name>
    <dbReference type="NCBI Taxonomy" id="926562"/>
    <lineage>
        <taxon>Bacteria</taxon>
        <taxon>Pseudomonadati</taxon>
        <taxon>Bacteroidota</taxon>
        <taxon>Flavobacteriia</taxon>
        <taxon>Flavobacteriales</taxon>
        <taxon>Owenweeksiaceae</taxon>
        <taxon>Owenweeksia</taxon>
    </lineage>
</organism>
<comment type="similarity">
    <text evidence="1">Belongs to the 'phage' integrase family.</text>
</comment>
<dbReference type="InterPro" id="IPR011010">
    <property type="entry name" value="DNA_brk_join_enz"/>
</dbReference>
<dbReference type="PANTHER" id="PTHR30349">
    <property type="entry name" value="PHAGE INTEGRASE-RELATED"/>
    <property type="match status" value="1"/>
</dbReference>
<evidence type="ECO:0000313" key="6">
    <source>
        <dbReference type="Proteomes" id="UP000005631"/>
    </source>
</evidence>
<dbReference type="Proteomes" id="UP000005631">
    <property type="component" value="Chromosome"/>
</dbReference>
<proteinExistence type="inferred from homology"/>
<dbReference type="STRING" id="926562.Oweho_3187"/>
<dbReference type="Gene3D" id="1.10.443.10">
    <property type="entry name" value="Intergrase catalytic core"/>
    <property type="match status" value="1"/>
</dbReference>
<dbReference type="Pfam" id="PF00589">
    <property type="entry name" value="Phage_integrase"/>
    <property type="match status" value="1"/>
</dbReference>
<dbReference type="Gene3D" id="1.10.150.130">
    <property type="match status" value="1"/>
</dbReference>
<sequence length="403" mass="46613">MQKIKYFIRPRYDINADGFTLVELNLRIDGLETRISLEYYLQLKYWDRKKRVMVAKKGLTKTEALQINLELQGYIDRCAEIVRNARMNGEFLSLQSFESKLWYTGKPLNLIEFTENWIEENPDNNASSSLKTYSKLIGVWKDAFGNTVGLGDIPDIRPKIEKAMLKRKHSLNTRKKNHSKTKSMIKRAIKAGYPITNPYTEPIGGIKGNRNFLNPDELRLAIKIYKRDYLPDHLQKTLKVFLFACFTGCRISDMQELRKNNIVGDSLQYIAVKTRRYQKRVEVPLPEVARALIDKPIVSGPLFDMRCEATINKNLKAIFKILKINKSISYHCARHTFGTLYIYLGGEVTNLKEMMAHSKIDTTMVYVGMAKRLTINEKRLFDEEFASDMKVILKGKGEIMEAV</sequence>
<dbReference type="InterPro" id="IPR010998">
    <property type="entry name" value="Integrase_recombinase_N"/>
</dbReference>
<gene>
    <name evidence="5" type="ordered locus">Oweho_3187</name>
</gene>
<evidence type="ECO:0000256" key="1">
    <source>
        <dbReference type="ARBA" id="ARBA00008857"/>
    </source>
</evidence>
<dbReference type="OrthoDB" id="1068680at2"/>
<dbReference type="InterPro" id="IPR050090">
    <property type="entry name" value="Tyrosine_recombinase_XerCD"/>
</dbReference>
<reference evidence="5 6" key="1">
    <citation type="journal article" date="2012" name="Stand. Genomic Sci.">
        <title>Genome sequence of the orange-pigmented seawater bacterium Owenweeksia hongkongensis type strain (UST20020801(T)).</title>
        <authorList>
            <person name="Riedel T."/>
            <person name="Held B."/>
            <person name="Nolan M."/>
            <person name="Lucas S."/>
            <person name="Lapidus A."/>
            <person name="Tice H."/>
            <person name="Del Rio T.G."/>
            <person name="Cheng J.F."/>
            <person name="Han C."/>
            <person name="Tapia R."/>
            <person name="Goodwin L.A."/>
            <person name="Pitluck S."/>
            <person name="Liolios K."/>
            <person name="Mavromatis K."/>
            <person name="Pagani I."/>
            <person name="Ivanova N."/>
            <person name="Mikhailova N."/>
            <person name="Pati A."/>
            <person name="Chen A."/>
            <person name="Palaniappan K."/>
            <person name="Rohde M."/>
            <person name="Tindall B.J."/>
            <person name="Detter J.C."/>
            <person name="Goker M."/>
            <person name="Woyke T."/>
            <person name="Bristow J."/>
            <person name="Eisen J.A."/>
            <person name="Markowitz V."/>
            <person name="Hugenholtz P."/>
            <person name="Klenk H.P."/>
            <person name="Kyrpides N.C."/>
        </authorList>
    </citation>
    <scope>NUCLEOTIDE SEQUENCE</scope>
    <source>
        <strain evidence="6">DSM 17368 / JCM 12287 / NRRL B-23963</strain>
    </source>
</reference>
<dbReference type="CDD" id="cd01185">
    <property type="entry name" value="INTN1_C_like"/>
    <property type="match status" value="1"/>
</dbReference>
<dbReference type="GO" id="GO:0015074">
    <property type="term" value="P:DNA integration"/>
    <property type="evidence" value="ECO:0007669"/>
    <property type="project" value="InterPro"/>
</dbReference>
<keyword evidence="3" id="KW-0233">DNA recombination</keyword>
<dbReference type="RefSeq" id="WP_014203485.1">
    <property type="nucleotide sequence ID" value="NC_016599.1"/>
</dbReference>
<dbReference type="GO" id="GO:0006310">
    <property type="term" value="P:DNA recombination"/>
    <property type="evidence" value="ECO:0007669"/>
    <property type="project" value="UniProtKB-KW"/>
</dbReference>
<dbReference type="PROSITE" id="PS51898">
    <property type="entry name" value="TYR_RECOMBINASE"/>
    <property type="match status" value="1"/>
</dbReference>
<protein>
    <submittedName>
        <fullName evidence="5">Site-specific recombinase XerD</fullName>
    </submittedName>
</protein>
<feature type="domain" description="Tyr recombinase" evidence="4">
    <location>
        <begin position="208"/>
        <end position="379"/>
    </location>
</feature>
<dbReference type="InterPro" id="IPR002104">
    <property type="entry name" value="Integrase_catalytic"/>
</dbReference>
<dbReference type="eggNOG" id="COG0582">
    <property type="taxonomic scope" value="Bacteria"/>
</dbReference>
<dbReference type="InterPro" id="IPR013762">
    <property type="entry name" value="Integrase-like_cat_sf"/>
</dbReference>
<name>G8R3Q1_OWEHD</name>
<dbReference type="KEGG" id="oho:Oweho_3187"/>
<evidence type="ECO:0000313" key="5">
    <source>
        <dbReference type="EMBL" id="AEV34138.1"/>
    </source>
</evidence>
<dbReference type="PANTHER" id="PTHR30349:SF64">
    <property type="entry name" value="PROPHAGE INTEGRASE INTD-RELATED"/>
    <property type="match status" value="1"/>
</dbReference>